<dbReference type="RefSeq" id="WP_164364081.1">
    <property type="nucleotide sequence ID" value="NZ_CP066776.1"/>
</dbReference>
<keyword evidence="4" id="KW-1185">Reference proteome</keyword>
<dbReference type="KEGG" id="soa:G3M56_004950"/>
<reference evidence="3 4" key="1">
    <citation type="submission" date="2020-12" db="EMBL/GenBank/DDBJ databases">
        <title>Sulforoseuscoccus oceanibium gen. nov., sp. nov., a representative of the phylum Verrucomicrobia with special cytoplasmic membrane, and proposal of Sulforoseuscoccusaceae fam. nov.</title>
        <authorList>
            <person name="Xi F."/>
        </authorList>
    </citation>
    <scope>NUCLEOTIDE SEQUENCE [LARGE SCALE GENOMIC DNA]</scope>
    <source>
        <strain evidence="3 4">T37</strain>
    </source>
</reference>
<dbReference type="AlphaFoldDB" id="A0A6B3L4J4"/>
<dbReference type="PROSITE" id="PS51257">
    <property type="entry name" value="PROKAR_LIPOPROTEIN"/>
    <property type="match status" value="1"/>
</dbReference>
<dbReference type="Proteomes" id="UP000475117">
    <property type="component" value="Chromosome"/>
</dbReference>
<evidence type="ECO:0000256" key="2">
    <source>
        <dbReference type="SAM" id="Phobius"/>
    </source>
</evidence>
<keyword evidence="2" id="KW-0472">Membrane</keyword>
<organism evidence="3 4">
    <name type="scientific">Sulfuriroseicoccus oceanibius</name>
    <dbReference type="NCBI Taxonomy" id="2707525"/>
    <lineage>
        <taxon>Bacteria</taxon>
        <taxon>Pseudomonadati</taxon>
        <taxon>Verrucomicrobiota</taxon>
        <taxon>Verrucomicrobiia</taxon>
        <taxon>Verrucomicrobiales</taxon>
        <taxon>Verrucomicrobiaceae</taxon>
        <taxon>Sulfuriroseicoccus</taxon>
    </lineage>
</organism>
<proteinExistence type="predicted"/>
<gene>
    <name evidence="3" type="ORF">G3M56_004950</name>
</gene>
<sequence length="233" mass="26299">MRKHITMANQPTTQPSNEPRHSIVPSCLIVACAAVFFVALIVYAIWQGVERSNQIDAFTDPEPTAISIDRLADDSAFEERIGSFSQAVHEGTAYELRVTAADLNHLIATRKTLEELKGQLKVLSIGDGKITARIAYPINRLPWESGQRYMNGEIDVVPETPKGYPIFRVKALRVDGDREIPDWFQEHFSVYNVTERFTLPVENKPMLQQITALTIEGNELVVKTLSWKFGEKE</sequence>
<keyword evidence="2" id="KW-0812">Transmembrane</keyword>
<evidence type="ECO:0000313" key="4">
    <source>
        <dbReference type="Proteomes" id="UP000475117"/>
    </source>
</evidence>
<evidence type="ECO:0000256" key="1">
    <source>
        <dbReference type="SAM" id="MobiDB-lite"/>
    </source>
</evidence>
<keyword evidence="2" id="KW-1133">Transmembrane helix</keyword>
<feature type="transmembrane region" description="Helical" evidence="2">
    <location>
        <begin position="21"/>
        <end position="46"/>
    </location>
</feature>
<feature type="compositionally biased region" description="Polar residues" evidence="1">
    <location>
        <begin position="7"/>
        <end position="17"/>
    </location>
</feature>
<evidence type="ECO:0000313" key="3">
    <source>
        <dbReference type="EMBL" id="QQL45931.1"/>
    </source>
</evidence>
<dbReference type="EMBL" id="CP066776">
    <property type="protein sequence ID" value="QQL45931.1"/>
    <property type="molecule type" value="Genomic_DNA"/>
</dbReference>
<accession>A0A6B3L4J4</accession>
<protein>
    <submittedName>
        <fullName evidence="3">Uncharacterized protein</fullName>
    </submittedName>
</protein>
<name>A0A6B3L4J4_9BACT</name>
<feature type="region of interest" description="Disordered" evidence="1">
    <location>
        <begin position="1"/>
        <end position="20"/>
    </location>
</feature>